<feature type="transmembrane region" description="Helical" evidence="1">
    <location>
        <begin position="84"/>
        <end position="104"/>
    </location>
</feature>
<dbReference type="Pfam" id="PF16344">
    <property type="entry name" value="FecR_C"/>
    <property type="match status" value="1"/>
</dbReference>
<dbReference type="Gene3D" id="3.55.50.30">
    <property type="match status" value="1"/>
</dbReference>
<evidence type="ECO:0000256" key="1">
    <source>
        <dbReference type="SAM" id="Phobius"/>
    </source>
</evidence>
<comment type="caution">
    <text evidence="4">The sequence shown here is derived from an EMBL/GenBank/DDBJ whole genome shotgun (WGS) entry which is preliminary data.</text>
</comment>
<feature type="domain" description="Protein FecR C-terminal" evidence="3">
    <location>
        <begin position="279"/>
        <end position="346"/>
    </location>
</feature>
<accession>A0ABV0BV30</accession>
<evidence type="ECO:0000313" key="5">
    <source>
        <dbReference type="Proteomes" id="UP001409291"/>
    </source>
</evidence>
<dbReference type="Pfam" id="PF04773">
    <property type="entry name" value="FecR"/>
    <property type="match status" value="1"/>
</dbReference>
<keyword evidence="5" id="KW-1185">Reference proteome</keyword>
<keyword evidence="1" id="KW-0812">Transmembrane</keyword>
<evidence type="ECO:0000259" key="3">
    <source>
        <dbReference type="Pfam" id="PF16344"/>
    </source>
</evidence>
<keyword evidence="1" id="KW-1133">Transmembrane helix</keyword>
<dbReference type="InterPro" id="IPR012373">
    <property type="entry name" value="Ferrdict_sens_TM"/>
</dbReference>
<name>A0ABV0BV30_9SPHI</name>
<evidence type="ECO:0000313" key="4">
    <source>
        <dbReference type="EMBL" id="MEN5378551.1"/>
    </source>
</evidence>
<dbReference type="InterPro" id="IPR032508">
    <property type="entry name" value="FecR_C"/>
</dbReference>
<reference evidence="4 5" key="1">
    <citation type="submission" date="2024-04" db="EMBL/GenBank/DDBJ databases">
        <title>WGS of bacteria from Torrens River.</title>
        <authorList>
            <person name="Wyrsch E.R."/>
            <person name="Drigo B."/>
        </authorList>
    </citation>
    <scope>NUCLEOTIDE SEQUENCE [LARGE SCALE GENOMIC DNA]</scope>
    <source>
        <strain evidence="4 5">TWI391</strain>
    </source>
</reference>
<protein>
    <submittedName>
        <fullName evidence="4">FecR family protein</fullName>
    </submittedName>
</protein>
<dbReference type="RefSeq" id="WP_346581604.1">
    <property type="nucleotide sequence ID" value="NZ_JBDJNQ010000007.1"/>
</dbReference>
<evidence type="ECO:0000259" key="2">
    <source>
        <dbReference type="Pfam" id="PF04773"/>
    </source>
</evidence>
<gene>
    <name evidence="4" type="ORF">ABE541_14905</name>
</gene>
<dbReference type="Gene3D" id="2.60.120.1440">
    <property type="match status" value="1"/>
</dbReference>
<feature type="domain" description="FecR protein" evidence="2">
    <location>
        <begin position="132"/>
        <end position="217"/>
    </location>
</feature>
<proteinExistence type="predicted"/>
<dbReference type="Proteomes" id="UP001409291">
    <property type="component" value="Unassembled WGS sequence"/>
</dbReference>
<dbReference type="PIRSF" id="PIRSF018266">
    <property type="entry name" value="FecR"/>
    <property type="match status" value="1"/>
</dbReference>
<dbReference type="InterPro" id="IPR006860">
    <property type="entry name" value="FecR"/>
</dbReference>
<keyword evidence="1" id="KW-0472">Membrane</keyword>
<dbReference type="EMBL" id="JBDJNQ010000007">
    <property type="protein sequence ID" value="MEN5378551.1"/>
    <property type="molecule type" value="Genomic_DNA"/>
</dbReference>
<dbReference type="PANTHER" id="PTHR30273">
    <property type="entry name" value="PERIPLASMIC SIGNAL SENSOR AND SIGMA FACTOR ACTIVATOR FECR-RELATED"/>
    <property type="match status" value="1"/>
</dbReference>
<sequence>MKQQILNLITRFWEGKLSKKDQHKLLSDLEDSKHPLMEELRNDFATVHENEKLATEEEYQQMLFGIHEKMGVIKALPNRRRLKIGWSIAASILLAMGIFGYHFVQTNLPIPIATVQIPEPLIYELANSSTDTLTYKMKDGSRIILSPNSNIYYTKEYGNIDRNLTLIGEARFNVAHDAQRPFIVSANGYTTTALGTEFTVDSYTKSKLSVRLISGKIVVKSTNRSPFEMKDQVLKPGQQLLIDDHFKTALLVDRKEKANNLKLADNVKSDEHKQEGCLQFDQTPLPQVFSKIEKLKGVIINLEEVSLEGLSFTGKFEEHYPLDVMLSIICQMNELTYTHSNNSIIIKNKKQ</sequence>
<dbReference type="PANTHER" id="PTHR30273:SF2">
    <property type="entry name" value="PROTEIN FECR"/>
    <property type="match status" value="1"/>
</dbReference>
<organism evidence="4 5">
    <name type="scientific">Sphingobacterium kitahiroshimense</name>
    <dbReference type="NCBI Taxonomy" id="470446"/>
    <lineage>
        <taxon>Bacteria</taxon>
        <taxon>Pseudomonadati</taxon>
        <taxon>Bacteroidota</taxon>
        <taxon>Sphingobacteriia</taxon>
        <taxon>Sphingobacteriales</taxon>
        <taxon>Sphingobacteriaceae</taxon>
        <taxon>Sphingobacterium</taxon>
    </lineage>
</organism>